<dbReference type="Gene3D" id="3.90.1140.10">
    <property type="entry name" value="Cyclic phosphodiesterase"/>
    <property type="match status" value="1"/>
</dbReference>
<dbReference type="GO" id="GO:0004113">
    <property type="term" value="F:2',3'-cyclic-nucleotide 3'-phosphodiesterase activity"/>
    <property type="evidence" value="ECO:0007669"/>
    <property type="project" value="TreeGrafter"/>
</dbReference>
<sequence length="178" mass="18848">MTETPSLHSVWLLAAPEDERRLAAEVEVLSRRFGTPRFRPHATLAGDLPIDAARLASRVASVAAGHPALAAPVVGIETGAAYFRAFYARLAATDALTALHAAVRIAAGTDPASPFLPHVSLAYGLPPGPARDAAQAAMQAVWSGTPIRFDRLALVRSADTIPIAQWTVRQDWPLCAPT</sequence>
<dbReference type="AlphaFoldDB" id="A0A947GJ24"/>
<dbReference type="GO" id="GO:0016874">
    <property type="term" value="F:ligase activity"/>
    <property type="evidence" value="ECO:0007669"/>
    <property type="project" value="UniProtKB-KW"/>
</dbReference>
<dbReference type="RefSeq" id="WP_261969355.1">
    <property type="nucleotide sequence ID" value="NZ_JAHHZF010000007.1"/>
</dbReference>
<dbReference type="InterPro" id="IPR012386">
    <property type="entry name" value="Cyclic-nucl_3Pdiesterase"/>
</dbReference>
<keyword evidence="2" id="KW-1185">Reference proteome</keyword>
<reference evidence="1 2" key="1">
    <citation type="submission" date="2021-06" db="EMBL/GenBank/DDBJ databases">
        <authorList>
            <person name="Grouzdev D.S."/>
            <person name="Koziaeva V."/>
        </authorList>
    </citation>
    <scope>NUCLEOTIDE SEQUENCE [LARGE SCALE GENOMIC DNA]</scope>
    <source>
        <strain evidence="1 2">22</strain>
    </source>
</reference>
<dbReference type="GO" id="GO:0009187">
    <property type="term" value="P:cyclic nucleotide metabolic process"/>
    <property type="evidence" value="ECO:0007669"/>
    <property type="project" value="TreeGrafter"/>
</dbReference>
<organism evidence="1 2">
    <name type="scientific">Prosthecodimorpha staleyi</name>
    <dbReference type="NCBI Taxonomy" id="2840188"/>
    <lineage>
        <taxon>Bacteria</taxon>
        <taxon>Pseudomonadati</taxon>
        <taxon>Pseudomonadota</taxon>
        <taxon>Alphaproteobacteria</taxon>
        <taxon>Hyphomicrobiales</taxon>
        <taxon>Ancalomicrobiaceae</taxon>
        <taxon>Prosthecodimorpha</taxon>
    </lineage>
</organism>
<evidence type="ECO:0000313" key="1">
    <source>
        <dbReference type="EMBL" id="MBT9290764.1"/>
    </source>
</evidence>
<evidence type="ECO:0000313" key="2">
    <source>
        <dbReference type="Proteomes" id="UP000766595"/>
    </source>
</evidence>
<protein>
    <submittedName>
        <fullName evidence="1">2'-5' RNA ligase family protein</fullName>
    </submittedName>
</protein>
<dbReference type="SUPFAM" id="SSF55144">
    <property type="entry name" value="LigT-like"/>
    <property type="match status" value="1"/>
</dbReference>
<keyword evidence="1" id="KW-0436">Ligase</keyword>
<proteinExistence type="predicted"/>
<dbReference type="PANTHER" id="PTHR28141:SF1">
    <property type="entry name" value="2',3'-CYCLIC-NUCLEOTIDE 3'-PHOSPHODIESTERASE"/>
    <property type="match status" value="1"/>
</dbReference>
<gene>
    <name evidence="1" type="ORF">KL771_14945</name>
</gene>
<dbReference type="PANTHER" id="PTHR28141">
    <property type="entry name" value="2',3'-CYCLIC-NUCLEOTIDE 3'-PHOSPHODIESTERASE"/>
    <property type="match status" value="1"/>
</dbReference>
<dbReference type="InterPro" id="IPR009097">
    <property type="entry name" value="Cyclic_Pdiesterase"/>
</dbReference>
<accession>A0A947GJ24</accession>
<comment type="caution">
    <text evidence="1">The sequence shown here is derived from an EMBL/GenBank/DDBJ whole genome shotgun (WGS) entry which is preliminary data.</text>
</comment>
<dbReference type="Pfam" id="PF13563">
    <property type="entry name" value="2_5_RNA_ligase2"/>
    <property type="match status" value="1"/>
</dbReference>
<name>A0A947GJ24_9HYPH</name>
<dbReference type="EMBL" id="JAHHZF010000007">
    <property type="protein sequence ID" value="MBT9290764.1"/>
    <property type="molecule type" value="Genomic_DNA"/>
</dbReference>
<dbReference type="Proteomes" id="UP000766595">
    <property type="component" value="Unassembled WGS sequence"/>
</dbReference>